<dbReference type="GO" id="GO:0009252">
    <property type="term" value="P:peptidoglycan biosynthetic process"/>
    <property type="evidence" value="ECO:0007669"/>
    <property type="project" value="UniProtKB-UniRule"/>
</dbReference>
<comment type="caution">
    <text evidence="7">Lacks conserved residue(s) required for the propagation of feature annotation.</text>
</comment>
<keyword evidence="7 12" id="KW-0436">Ligase</keyword>
<feature type="short sequence motif" description="Meso-diaminopimelate recognition motif" evidence="7">
    <location>
        <begin position="431"/>
        <end position="434"/>
    </location>
</feature>
<dbReference type="EC" id="6.3.2.13" evidence="7"/>
<keyword evidence="6 7" id="KW-0961">Cell wall biogenesis/degradation</keyword>
<feature type="binding site" evidence="7">
    <location>
        <position position="36"/>
    </location>
    <ligand>
        <name>UDP-N-acetyl-alpha-D-muramoyl-L-alanyl-D-glutamate</name>
        <dbReference type="ChEBI" id="CHEBI:83900"/>
    </ligand>
</feature>
<feature type="binding site" evidence="7">
    <location>
        <begin position="162"/>
        <end position="163"/>
    </location>
    <ligand>
        <name>UDP-N-acetyl-alpha-D-muramoyl-L-alanyl-D-glutamate</name>
        <dbReference type="ChEBI" id="CHEBI:83900"/>
    </ligand>
</feature>
<dbReference type="HAMAP" id="MF_00208">
    <property type="entry name" value="MurE"/>
    <property type="match status" value="1"/>
</dbReference>
<dbReference type="SUPFAM" id="SSF63418">
    <property type="entry name" value="MurE/MurF N-terminal domain"/>
    <property type="match status" value="1"/>
</dbReference>
<dbReference type="Proteomes" id="UP000321201">
    <property type="component" value="Unassembled WGS sequence"/>
</dbReference>
<feature type="binding site" evidence="7">
    <location>
        <position position="484"/>
    </location>
    <ligand>
        <name>meso-2,6-diaminopimelate</name>
        <dbReference type="ChEBI" id="CHEBI:57791"/>
    </ligand>
</feature>
<dbReference type="InterPro" id="IPR000713">
    <property type="entry name" value="Mur_ligase_N"/>
</dbReference>
<evidence type="ECO:0000256" key="6">
    <source>
        <dbReference type="ARBA" id="ARBA00023316"/>
    </source>
</evidence>
<dbReference type="Gene3D" id="3.40.1390.10">
    <property type="entry name" value="MurE/MurF, N-terminal domain"/>
    <property type="match status" value="1"/>
</dbReference>
<keyword evidence="2 7" id="KW-0132">Cell division</keyword>
<feature type="modified residue" description="N6-carboxylysine" evidence="7">
    <location>
        <position position="229"/>
    </location>
</feature>
<dbReference type="AlphaFoldDB" id="A0A5C7EY18"/>
<feature type="binding site" evidence="7">
    <location>
        <position position="189"/>
    </location>
    <ligand>
        <name>UDP-N-acetyl-alpha-D-muramoyl-L-alanyl-D-glutamate</name>
        <dbReference type="ChEBI" id="CHEBI:83900"/>
    </ligand>
</feature>
<dbReference type="GO" id="GO:0051301">
    <property type="term" value="P:cell division"/>
    <property type="evidence" value="ECO:0007669"/>
    <property type="project" value="UniProtKB-KW"/>
</dbReference>
<keyword evidence="13" id="KW-1185">Reference proteome</keyword>
<comment type="catalytic activity">
    <reaction evidence="7">
        <text>UDP-N-acetyl-alpha-D-muramoyl-L-alanyl-D-glutamate + meso-2,6-diaminopimelate + ATP = UDP-N-acetyl-alpha-D-muramoyl-L-alanyl-gamma-D-glutamyl-meso-2,6-diaminopimelate + ADP + phosphate + H(+)</text>
        <dbReference type="Rhea" id="RHEA:23676"/>
        <dbReference type="ChEBI" id="CHEBI:15378"/>
        <dbReference type="ChEBI" id="CHEBI:30616"/>
        <dbReference type="ChEBI" id="CHEBI:43474"/>
        <dbReference type="ChEBI" id="CHEBI:57791"/>
        <dbReference type="ChEBI" id="CHEBI:83900"/>
        <dbReference type="ChEBI" id="CHEBI:83905"/>
        <dbReference type="ChEBI" id="CHEBI:456216"/>
        <dbReference type="EC" id="6.3.2.13"/>
    </reaction>
</comment>
<feature type="binding site" evidence="7">
    <location>
        <position position="195"/>
    </location>
    <ligand>
        <name>UDP-N-acetyl-alpha-D-muramoyl-L-alanyl-D-glutamate</name>
        <dbReference type="ChEBI" id="CHEBI:83900"/>
    </ligand>
</feature>
<feature type="binding site" evidence="7">
    <location>
        <begin position="119"/>
        <end position="125"/>
    </location>
    <ligand>
        <name>ATP</name>
        <dbReference type="ChEBI" id="CHEBI:30616"/>
    </ligand>
</feature>
<keyword evidence="4 7" id="KW-0573">Peptidoglycan synthesis</keyword>
<evidence type="ECO:0000259" key="10">
    <source>
        <dbReference type="Pfam" id="PF02875"/>
    </source>
</evidence>
<evidence type="ECO:0000256" key="3">
    <source>
        <dbReference type="ARBA" id="ARBA00022960"/>
    </source>
</evidence>
<sequence>MPARHAPRADPVALPPAAREALDGLGVEVKRVCIDSRALQPGDTFLAYPGERQDGRRYIGEAVARGAAAVLWERAGFSWDPAWKVPNRGVHGLRGLAGWLASHVHGYPSRELWVIGVTGTNGKTSCTHWIAQSLTAAGRKAAVIGTLGGGFPEALKKEATTTTPDPVTVQRLLAEFRDAGAKAVAMEVSSHALVQERVNGVQFAVAVFTNLSRDHLDYHGTMESYARAKLRLFHWPHLQHAVLNLDDPFGGHIAEELQGGKVPVLGYGLTDDAAWRAERLAVPLVQGSVLELSERGIRMQVRAPSGSGVLESPMLGRFNAENLLAVAATLVASGIGLSQALSVLRQVRPVAGRLQQLGGGDRPLVVIDYAHTPDALAKALLCLRDVTGKDGDSRAKLICVFGCGGERDRGKRPLMGEVATRYADEVIVTSDNPRRESPQAIIADIVRGAGSNHRVIEDRATAIFEAIQRARASDVVLIAGKGHEQYQEIDGVKLPFSDEEVAARALASWGGPSQ</sequence>
<dbReference type="InParanoid" id="A0A5C7EY18"/>
<comment type="cofactor">
    <cofactor evidence="7">
        <name>Mg(2+)</name>
        <dbReference type="ChEBI" id="CHEBI:18420"/>
    </cofactor>
</comment>
<keyword evidence="7" id="KW-0460">Magnesium</keyword>
<feature type="binding site" evidence="7">
    <location>
        <position position="407"/>
    </location>
    <ligand>
        <name>meso-2,6-diaminopimelate</name>
        <dbReference type="ChEBI" id="CHEBI:57791"/>
    </ligand>
</feature>
<keyword evidence="7" id="KW-0547">Nucleotide-binding</keyword>
<dbReference type="OrthoDB" id="5287761at2"/>
<comment type="caution">
    <text evidence="12">The sequence shown here is derived from an EMBL/GenBank/DDBJ whole genome shotgun (WGS) entry which is preliminary data.</text>
</comment>
<dbReference type="Pfam" id="PF02875">
    <property type="entry name" value="Mur_ligase_C"/>
    <property type="match status" value="1"/>
</dbReference>
<dbReference type="PANTHER" id="PTHR23135">
    <property type="entry name" value="MUR LIGASE FAMILY MEMBER"/>
    <property type="match status" value="1"/>
</dbReference>
<dbReference type="GO" id="GO:0008360">
    <property type="term" value="P:regulation of cell shape"/>
    <property type="evidence" value="ECO:0007669"/>
    <property type="project" value="UniProtKB-KW"/>
</dbReference>
<dbReference type="Pfam" id="PF08245">
    <property type="entry name" value="Mur_ligase_M"/>
    <property type="match status" value="1"/>
</dbReference>
<gene>
    <name evidence="7" type="primary">murE</name>
    <name evidence="12" type="ORF">FR698_03680</name>
</gene>
<evidence type="ECO:0000256" key="5">
    <source>
        <dbReference type="ARBA" id="ARBA00023306"/>
    </source>
</evidence>
<keyword evidence="7" id="KW-0067">ATP-binding</keyword>
<dbReference type="GO" id="GO:0071555">
    <property type="term" value="P:cell wall organization"/>
    <property type="evidence" value="ECO:0007669"/>
    <property type="project" value="UniProtKB-KW"/>
</dbReference>
<dbReference type="NCBIfam" id="NF001124">
    <property type="entry name" value="PRK00139.1-2"/>
    <property type="match status" value="1"/>
</dbReference>
<dbReference type="SUPFAM" id="SSF53623">
    <property type="entry name" value="MurD-like peptide ligases, catalytic domain"/>
    <property type="match status" value="1"/>
</dbReference>
<dbReference type="GO" id="GO:0005737">
    <property type="term" value="C:cytoplasm"/>
    <property type="evidence" value="ECO:0007669"/>
    <property type="project" value="UniProtKB-SubCell"/>
</dbReference>
<feature type="binding site" evidence="7">
    <location>
        <position position="197"/>
    </location>
    <ligand>
        <name>UDP-N-acetyl-alpha-D-muramoyl-L-alanyl-D-glutamate</name>
        <dbReference type="ChEBI" id="CHEBI:83900"/>
    </ligand>
</feature>
<evidence type="ECO:0000256" key="2">
    <source>
        <dbReference type="ARBA" id="ARBA00022618"/>
    </source>
</evidence>
<comment type="similarity">
    <text evidence="1 7">Belongs to the MurCDEF family. MurE subfamily.</text>
</comment>
<dbReference type="GO" id="GO:0008765">
    <property type="term" value="F:UDP-N-acetylmuramoylalanyl-D-glutamate-2,6-diaminopimelate ligase activity"/>
    <property type="evidence" value="ECO:0007669"/>
    <property type="project" value="UniProtKB-UniRule"/>
</dbReference>
<comment type="function">
    <text evidence="7">Catalyzes the addition of meso-diaminopimelic acid to the nucleotide precursor UDP-N-acetylmuramoyl-L-alanyl-D-glutamate (UMAG) in the biosynthesis of bacterial cell-wall peptidoglycan.</text>
</comment>
<dbReference type="InterPro" id="IPR036615">
    <property type="entry name" value="Mur_ligase_C_dom_sf"/>
</dbReference>
<protein>
    <recommendedName>
        <fullName evidence="7">UDP-N-acetylmuramoyl-L-alanyl-D-glutamate--2,6-diaminopimelate ligase</fullName>
        <ecNumber evidence="7">6.3.2.13</ecNumber>
    </recommendedName>
    <alternativeName>
        <fullName evidence="7">Meso-A2pm-adding enzyme</fullName>
    </alternativeName>
    <alternativeName>
        <fullName evidence="7">Meso-diaminopimelate-adding enzyme</fullName>
    </alternativeName>
    <alternativeName>
        <fullName evidence="7">UDP-MurNAc-L-Ala-D-Glu:meso-diaminopimelate ligase</fullName>
    </alternativeName>
    <alternativeName>
        <fullName evidence="7">UDP-MurNAc-tripeptide synthetase</fullName>
    </alternativeName>
    <alternativeName>
        <fullName evidence="7">UDP-N-acetylmuramyl-tripeptide synthetase</fullName>
    </alternativeName>
</protein>
<dbReference type="Pfam" id="PF01225">
    <property type="entry name" value="Mur_ligase"/>
    <property type="match status" value="1"/>
</dbReference>
<feature type="binding site" evidence="7">
    <location>
        <begin position="431"/>
        <end position="434"/>
    </location>
    <ligand>
        <name>meso-2,6-diaminopimelate</name>
        <dbReference type="ChEBI" id="CHEBI:57791"/>
    </ligand>
</feature>
<keyword evidence="3 7" id="KW-0133">Cell shape</keyword>
<dbReference type="RefSeq" id="WP_147798820.1">
    <property type="nucleotide sequence ID" value="NZ_VPFL01000003.1"/>
</dbReference>
<evidence type="ECO:0000259" key="11">
    <source>
        <dbReference type="Pfam" id="PF08245"/>
    </source>
</evidence>
<evidence type="ECO:0000313" key="12">
    <source>
        <dbReference type="EMBL" id="TXF13178.1"/>
    </source>
</evidence>
<feature type="domain" description="Mur ligase central" evidence="11">
    <location>
        <begin position="117"/>
        <end position="329"/>
    </location>
</feature>
<evidence type="ECO:0000256" key="4">
    <source>
        <dbReference type="ARBA" id="ARBA00022984"/>
    </source>
</evidence>
<dbReference type="GO" id="GO:0000287">
    <property type="term" value="F:magnesium ion binding"/>
    <property type="evidence" value="ECO:0007669"/>
    <property type="project" value="UniProtKB-UniRule"/>
</dbReference>
<organism evidence="12 13">
    <name type="scientific">Pelomicrobium methylotrophicum</name>
    <dbReference type="NCBI Taxonomy" id="2602750"/>
    <lineage>
        <taxon>Bacteria</taxon>
        <taxon>Pseudomonadati</taxon>
        <taxon>Pseudomonadota</taxon>
        <taxon>Hydrogenophilia</taxon>
        <taxon>Hydrogenophilia incertae sedis</taxon>
        <taxon>Pelomicrobium</taxon>
    </lineage>
</organism>
<dbReference type="Gene3D" id="3.40.1190.10">
    <property type="entry name" value="Mur-like, catalytic domain"/>
    <property type="match status" value="1"/>
</dbReference>
<comment type="PTM">
    <text evidence="7">Carboxylation is probably crucial for Mg(2+) binding and, consequently, for the gamma-phosphate positioning of ATP.</text>
</comment>
<evidence type="ECO:0000256" key="8">
    <source>
        <dbReference type="RuleBase" id="RU004135"/>
    </source>
</evidence>
<dbReference type="InterPro" id="IPR005761">
    <property type="entry name" value="UDP-N-AcMur-Glu-dNH2Pim_ligase"/>
</dbReference>
<feature type="binding site" evidence="7">
    <location>
        <position position="480"/>
    </location>
    <ligand>
        <name>meso-2,6-diaminopimelate</name>
        <dbReference type="ChEBI" id="CHEBI:57791"/>
    </ligand>
</feature>
<dbReference type="NCBIfam" id="TIGR01085">
    <property type="entry name" value="murE"/>
    <property type="match status" value="1"/>
</dbReference>
<dbReference type="NCBIfam" id="NF001126">
    <property type="entry name" value="PRK00139.1-4"/>
    <property type="match status" value="1"/>
</dbReference>
<evidence type="ECO:0000313" key="13">
    <source>
        <dbReference type="Proteomes" id="UP000321201"/>
    </source>
</evidence>
<reference evidence="12 13" key="1">
    <citation type="submission" date="2019-08" db="EMBL/GenBank/DDBJ databases">
        <title>Pelomicrobium methylotrophicum gen. nov., sp. nov. a moderately thermophilic, facultatively anaerobic, lithoautotrophic and methylotrophic bacterium isolated from a terrestrial mud volcano.</title>
        <authorList>
            <person name="Slobodkina G.B."/>
            <person name="Merkel A.Y."/>
            <person name="Slobodkin A.I."/>
        </authorList>
    </citation>
    <scope>NUCLEOTIDE SEQUENCE [LARGE SCALE GENOMIC DNA]</scope>
    <source>
        <strain evidence="12 13">SM250</strain>
    </source>
</reference>
<keyword evidence="5 7" id="KW-0131">Cell cycle</keyword>
<evidence type="ECO:0000259" key="9">
    <source>
        <dbReference type="Pfam" id="PF01225"/>
    </source>
</evidence>
<name>A0A5C7EY18_9PROT</name>
<dbReference type="UniPathway" id="UPA00219"/>
<accession>A0A5C7EY18</accession>
<dbReference type="Gene3D" id="3.90.190.20">
    <property type="entry name" value="Mur ligase, C-terminal domain"/>
    <property type="match status" value="1"/>
</dbReference>
<dbReference type="InterPro" id="IPR013221">
    <property type="entry name" value="Mur_ligase_cen"/>
</dbReference>
<dbReference type="EMBL" id="VPFL01000003">
    <property type="protein sequence ID" value="TXF13178.1"/>
    <property type="molecule type" value="Genomic_DNA"/>
</dbReference>
<dbReference type="FunCoup" id="A0A5C7EY18">
    <property type="interactions" value="599"/>
</dbReference>
<dbReference type="GO" id="GO:0005524">
    <property type="term" value="F:ATP binding"/>
    <property type="evidence" value="ECO:0007669"/>
    <property type="project" value="UniProtKB-UniRule"/>
</dbReference>
<evidence type="ECO:0000256" key="7">
    <source>
        <dbReference type="HAMAP-Rule" id="MF_00208"/>
    </source>
</evidence>
<keyword evidence="7" id="KW-0963">Cytoplasm</keyword>
<dbReference type="InterPro" id="IPR035911">
    <property type="entry name" value="MurE/MurF_N"/>
</dbReference>
<feature type="domain" description="Mur ligase N-terminal catalytic" evidence="9">
    <location>
        <begin position="29"/>
        <end position="76"/>
    </location>
</feature>
<evidence type="ECO:0000256" key="1">
    <source>
        <dbReference type="ARBA" id="ARBA00005898"/>
    </source>
</evidence>
<comment type="subcellular location">
    <subcellularLocation>
        <location evidence="7 8">Cytoplasm</location>
    </subcellularLocation>
</comment>
<comment type="pathway">
    <text evidence="7 8">Cell wall biogenesis; peptidoglycan biosynthesis.</text>
</comment>
<proteinExistence type="inferred from homology"/>
<dbReference type="InterPro" id="IPR036565">
    <property type="entry name" value="Mur-like_cat_sf"/>
</dbReference>
<feature type="domain" description="Mur ligase C-terminal" evidence="10">
    <location>
        <begin position="352"/>
        <end position="482"/>
    </location>
</feature>
<dbReference type="PANTHER" id="PTHR23135:SF4">
    <property type="entry name" value="UDP-N-ACETYLMURAMOYL-L-ALANYL-D-GLUTAMATE--2,6-DIAMINOPIMELATE LIGASE MURE HOMOLOG, CHLOROPLASTIC"/>
    <property type="match status" value="1"/>
</dbReference>
<dbReference type="SUPFAM" id="SSF53244">
    <property type="entry name" value="MurD-like peptide ligases, peptide-binding domain"/>
    <property type="match status" value="1"/>
</dbReference>
<dbReference type="InterPro" id="IPR004101">
    <property type="entry name" value="Mur_ligase_C"/>
</dbReference>